<evidence type="ECO:0000256" key="2">
    <source>
        <dbReference type="ARBA" id="ARBA00004586"/>
    </source>
</evidence>
<keyword evidence="12" id="KW-1185">Reference proteome</keyword>
<comment type="caution">
    <text evidence="11">The sequence shown here is derived from an EMBL/GenBank/DDBJ whole genome shotgun (WGS) entry which is preliminary data.</text>
</comment>
<dbReference type="GO" id="GO:0004497">
    <property type="term" value="F:monooxygenase activity"/>
    <property type="evidence" value="ECO:0007669"/>
    <property type="project" value="UniProtKB-KW"/>
</dbReference>
<dbReference type="PRINTS" id="PR00463">
    <property type="entry name" value="EP450I"/>
</dbReference>
<feature type="binding site" description="axial binding residue" evidence="9">
    <location>
        <position position="362"/>
    </location>
    <ligand>
        <name>heme</name>
        <dbReference type="ChEBI" id="CHEBI:30413"/>
    </ligand>
    <ligandPart>
        <name>Fe</name>
        <dbReference type="ChEBI" id="CHEBI:18248"/>
    </ligandPart>
</feature>
<evidence type="ECO:0000256" key="9">
    <source>
        <dbReference type="PIRSR" id="PIRSR602401-1"/>
    </source>
</evidence>
<dbReference type="PROSITE" id="PS00086">
    <property type="entry name" value="CYTOCHROME_P450"/>
    <property type="match status" value="1"/>
</dbReference>
<protein>
    <submittedName>
        <fullName evidence="11">Cytochrome P450 4V2</fullName>
    </submittedName>
</protein>
<dbReference type="PRINTS" id="PR00385">
    <property type="entry name" value="P450"/>
</dbReference>
<dbReference type="InterPro" id="IPR017972">
    <property type="entry name" value="Cyt_P450_CS"/>
</dbReference>
<dbReference type="InterPro" id="IPR050196">
    <property type="entry name" value="Cytochrome_P450_Monoox"/>
</dbReference>
<keyword evidence="5" id="KW-0256">Endoplasmic reticulum</keyword>
<keyword evidence="6 9" id="KW-0408">Iron</keyword>
<dbReference type="OrthoDB" id="6420458at2759"/>
<evidence type="ECO:0000256" key="1">
    <source>
        <dbReference type="ARBA" id="ARBA00001971"/>
    </source>
</evidence>
<evidence type="ECO:0000256" key="8">
    <source>
        <dbReference type="ARBA" id="ARBA00023136"/>
    </source>
</evidence>
<keyword evidence="4 9" id="KW-0349">Heme</keyword>
<dbReference type="InterPro" id="IPR036396">
    <property type="entry name" value="Cyt_P450_sf"/>
</dbReference>
<dbReference type="EMBL" id="BGPR01000103">
    <property type="protein sequence ID" value="GBL94543.1"/>
    <property type="molecule type" value="Genomic_DNA"/>
</dbReference>
<evidence type="ECO:0000256" key="5">
    <source>
        <dbReference type="ARBA" id="ARBA00022824"/>
    </source>
</evidence>
<proteinExistence type="inferred from homology"/>
<accession>A0A4Y2BRG0</accession>
<dbReference type="GO" id="GO:0016705">
    <property type="term" value="F:oxidoreductase activity, acting on paired donors, with incorporation or reduction of molecular oxygen"/>
    <property type="evidence" value="ECO:0007669"/>
    <property type="project" value="InterPro"/>
</dbReference>
<evidence type="ECO:0000313" key="11">
    <source>
        <dbReference type="EMBL" id="GBL94543.1"/>
    </source>
</evidence>
<organism evidence="11 12">
    <name type="scientific">Araneus ventricosus</name>
    <name type="common">Orbweaver spider</name>
    <name type="synonym">Epeira ventricosa</name>
    <dbReference type="NCBI Taxonomy" id="182803"/>
    <lineage>
        <taxon>Eukaryota</taxon>
        <taxon>Metazoa</taxon>
        <taxon>Ecdysozoa</taxon>
        <taxon>Arthropoda</taxon>
        <taxon>Chelicerata</taxon>
        <taxon>Arachnida</taxon>
        <taxon>Araneae</taxon>
        <taxon>Araneomorphae</taxon>
        <taxon>Entelegynae</taxon>
        <taxon>Araneoidea</taxon>
        <taxon>Araneidae</taxon>
        <taxon>Araneus</taxon>
    </lineage>
</organism>
<comment type="cofactor">
    <cofactor evidence="1 9">
        <name>heme</name>
        <dbReference type="ChEBI" id="CHEBI:30413"/>
    </cofactor>
</comment>
<comment type="similarity">
    <text evidence="3 10">Belongs to the cytochrome P450 family.</text>
</comment>
<dbReference type="PANTHER" id="PTHR24291:SF189">
    <property type="entry name" value="CYTOCHROME P450 4C3-RELATED"/>
    <property type="match status" value="1"/>
</dbReference>
<reference evidence="11 12" key="1">
    <citation type="journal article" date="2019" name="Sci. Rep.">
        <title>Orb-weaving spider Araneus ventricosus genome elucidates the spidroin gene catalogue.</title>
        <authorList>
            <person name="Kono N."/>
            <person name="Nakamura H."/>
            <person name="Ohtoshi R."/>
            <person name="Moran D.A.P."/>
            <person name="Shinohara A."/>
            <person name="Yoshida Y."/>
            <person name="Fujiwara M."/>
            <person name="Mori M."/>
            <person name="Tomita M."/>
            <person name="Arakawa K."/>
        </authorList>
    </citation>
    <scope>NUCLEOTIDE SEQUENCE [LARGE SCALE GENOMIC DNA]</scope>
</reference>
<keyword evidence="9 10" id="KW-0479">Metal-binding</keyword>
<name>A0A4Y2BRG0_ARAVE</name>
<keyword evidence="10" id="KW-0560">Oxidoreductase</keyword>
<dbReference type="SUPFAM" id="SSF48264">
    <property type="entry name" value="Cytochrome P450"/>
    <property type="match status" value="1"/>
</dbReference>
<comment type="subcellular location">
    <subcellularLocation>
        <location evidence="2">Endoplasmic reticulum membrane</location>
    </subcellularLocation>
</comment>
<evidence type="ECO:0000256" key="3">
    <source>
        <dbReference type="ARBA" id="ARBA00010617"/>
    </source>
</evidence>
<dbReference type="Pfam" id="PF00067">
    <property type="entry name" value="p450"/>
    <property type="match status" value="1"/>
</dbReference>
<keyword evidence="8" id="KW-0472">Membrane</keyword>
<evidence type="ECO:0000313" key="12">
    <source>
        <dbReference type="Proteomes" id="UP000499080"/>
    </source>
</evidence>
<evidence type="ECO:0000256" key="6">
    <source>
        <dbReference type="ARBA" id="ARBA00023004"/>
    </source>
</evidence>
<dbReference type="InterPro" id="IPR001128">
    <property type="entry name" value="Cyt_P450"/>
</dbReference>
<dbReference type="Gene3D" id="1.10.630.10">
    <property type="entry name" value="Cytochrome P450"/>
    <property type="match status" value="1"/>
</dbReference>
<evidence type="ECO:0000256" key="10">
    <source>
        <dbReference type="RuleBase" id="RU000461"/>
    </source>
</evidence>
<dbReference type="AlphaFoldDB" id="A0A4Y2BRG0"/>
<dbReference type="GO" id="GO:0005789">
    <property type="term" value="C:endoplasmic reticulum membrane"/>
    <property type="evidence" value="ECO:0007669"/>
    <property type="project" value="UniProtKB-SubCell"/>
</dbReference>
<keyword evidence="7 10" id="KW-0503">Monooxygenase</keyword>
<dbReference type="PANTHER" id="PTHR24291">
    <property type="entry name" value="CYTOCHROME P450 FAMILY 4"/>
    <property type="match status" value="1"/>
</dbReference>
<dbReference type="GO" id="GO:0020037">
    <property type="term" value="F:heme binding"/>
    <property type="evidence" value="ECO:0007669"/>
    <property type="project" value="InterPro"/>
</dbReference>
<evidence type="ECO:0000256" key="4">
    <source>
        <dbReference type="ARBA" id="ARBA00022617"/>
    </source>
</evidence>
<sequence>MPIVFLVKADAVKEALKGNKLKEKSSVYEFLKPVFGCGLATSPYATWKPRRKQLNRCFHPDILRGFLPIFNENAQQLVQFFRKSENKFTEISHSVALCALDIICETVFDVKLENLGNDESQYAKSVRRSSEMFMNRMCRFWQWPDIIFWNIPCGREAKFHIKVMKEFTQKVIREKKVRYLSMGSETDKGKRRTLLEVLLQLHLVDHELTEEDVRNEVDTFALGGHDTAAVTISWALYLIGLYPNIQAKIHQELDSIFGEGTDKEITEDDLNQLHYLDCVIKETHRLYPPVPMFGRHVEEESSICGHTIPKGASCFVLSYFLHRDEDVFPDPEKFDPDRFSPENFRKIPEFAYIPFSAGPRNCIGYRFATMEVKILVATVLRNFTIESLEERNKVLPVMQIALHSSSPIYVRFRPREQKTI</sequence>
<dbReference type="CDD" id="cd20628">
    <property type="entry name" value="CYP4"/>
    <property type="match status" value="1"/>
</dbReference>
<dbReference type="InterPro" id="IPR002401">
    <property type="entry name" value="Cyt_P450_E_grp-I"/>
</dbReference>
<evidence type="ECO:0000256" key="7">
    <source>
        <dbReference type="ARBA" id="ARBA00023033"/>
    </source>
</evidence>
<dbReference type="Proteomes" id="UP000499080">
    <property type="component" value="Unassembled WGS sequence"/>
</dbReference>
<gene>
    <name evidence="11" type="primary">CYP4V2_27</name>
    <name evidence="11" type="ORF">AVEN_235629_1</name>
</gene>
<dbReference type="GO" id="GO:0005506">
    <property type="term" value="F:iron ion binding"/>
    <property type="evidence" value="ECO:0007669"/>
    <property type="project" value="InterPro"/>
</dbReference>